<reference evidence="3 4" key="1">
    <citation type="submission" date="2021-01" db="EMBL/GenBank/DDBJ databases">
        <title>Genomic Encyclopedia of Type Strains, Phase IV (KMG-IV): sequencing the most valuable type-strain genomes for metagenomic binning, comparative biology and taxonomic classification.</title>
        <authorList>
            <person name="Goeker M."/>
        </authorList>
    </citation>
    <scope>NUCLEOTIDE SEQUENCE [LARGE SCALE GENOMIC DNA]</scope>
    <source>
        <strain evidence="3 4">DSM 28236</strain>
    </source>
</reference>
<evidence type="ECO:0000313" key="4">
    <source>
        <dbReference type="Proteomes" id="UP000808914"/>
    </source>
</evidence>
<dbReference type="InterPro" id="IPR029062">
    <property type="entry name" value="Class_I_gatase-like"/>
</dbReference>
<gene>
    <name evidence="3" type="ORF">JOD45_001647</name>
</gene>
<keyword evidence="1" id="KW-0315">Glutamine amidotransferase</keyword>
<dbReference type="Gene3D" id="3.40.50.880">
    <property type="match status" value="1"/>
</dbReference>
<evidence type="ECO:0000313" key="3">
    <source>
        <dbReference type="EMBL" id="MBM7645436.1"/>
    </source>
</evidence>
<keyword evidence="4" id="KW-1185">Reference proteome</keyword>
<comment type="caution">
    <text evidence="3">The sequence shown here is derived from an EMBL/GenBank/DDBJ whole genome shotgun (WGS) entry which is preliminary data.</text>
</comment>
<dbReference type="PANTHER" id="PTHR21343:SF1">
    <property type="entry name" value="COBYRIC ACID SYNTHASE"/>
    <property type="match status" value="1"/>
</dbReference>
<organism evidence="3 4">
    <name type="scientific">Scopulibacillus daqui</name>
    <dbReference type="NCBI Taxonomy" id="1469162"/>
    <lineage>
        <taxon>Bacteria</taxon>
        <taxon>Bacillati</taxon>
        <taxon>Bacillota</taxon>
        <taxon>Bacilli</taxon>
        <taxon>Bacillales</taxon>
        <taxon>Sporolactobacillaceae</taxon>
        <taxon>Scopulibacillus</taxon>
    </lineage>
</organism>
<dbReference type="PROSITE" id="PS51274">
    <property type="entry name" value="GATASE_COBBQ"/>
    <property type="match status" value="1"/>
</dbReference>
<feature type="domain" description="CobB/CobQ-like glutamine amidotransferase" evidence="2">
    <location>
        <begin position="13"/>
        <end position="131"/>
    </location>
</feature>
<dbReference type="EMBL" id="JAFBER010000008">
    <property type="protein sequence ID" value="MBM7645436.1"/>
    <property type="molecule type" value="Genomic_DNA"/>
</dbReference>
<dbReference type="Proteomes" id="UP000808914">
    <property type="component" value="Unassembled WGS sequence"/>
</dbReference>
<dbReference type="SUPFAM" id="SSF52317">
    <property type="entry name" value="Class I glutamine amidotransferase-like"/>
    <property type="match status" value="1"/>
</dbReference>
<protein>
    <submittedName>
        <fullName evidence="3">Cobyric acid synthase</fullName>
    </submittedName>
</protein>
<dbReference type="PANTHER" id="PTHR21343">
    <property type="entry name" value="DETHIOBIOTIN SYNTHETASE"/>
    <property type="match status" value="1"/>
</dbReference>
<dbReference type="Pfam" id="PF07685">
    <property type="entry name" value="GATase_3"/>
    <property type="match status" value="1"/>
</dbReference>
<dbReference type="RefSeq" id="WP_205003369.1">
    <property type="nucleotide sequence ID" value="NZ_JAFBER010000008.1"/>
</dbReference>
<accession>A0ABS2PZF4</accession>
<evidence type="ECO:0000256" key="1">
    <source>
        <dbReference type="ARBA" id="ARBA00022962"/>
    </source>
</evidence>
<evidence type="ECO:0000259" key="2">
    <source>
        <dbReference type="Pfam" id="PF07685"/>
    </source>
</evidence>
<dbReference type="InterPro" id="IPR011698">
    <property type="entry name" value="GATase_3"/>
</dbReference>
<proteinExistence type="predicted"/>
<name>A0ABS2PZF4_9BACL</name>
<sequence>MHLRNKPGLETAAGICGGYQMLCEQLIDEAGTDTGEINKKVHGLGLIPAVTRFQLNKRTIRSTGAVHPKTGLPAVPIEGYEVHLGRTDPLDANMTGTPFVLLEAGKTDGVCIDQGRIIGTYFHHLFHNDEWRTVWLNKLRKKNGLPERPYHQSRRSGENSFDQLARHAEAHLDIDYLIDLAVKRENI</sequence>